<dbReference type="GO" id="GO:0005829">
    <property type="term" value="C:cytosol"/>
    <property type="evidence" value="ECO:0007669"/>
    <property type="project" value="TreeGrafter"/>
</dbReference>
<dbReference type="GO" id="GO:0016491">
    <property type="term" value="F:oxidoreductase activity"/>
    <property type="evidence" value="ECO:0007669"/>
    <property type="project" value="TreeGrafter"/>
</dbReference>
<feature type="domain" description="ABM" evidence="1">
    <location>
        <begin position="5"/>
        <end position="97"/>
    </location>
</feature>
<dbReference type="Pfam" id="PF03992">
    <property type="entry name" value="ABM"/>
    <property type="match status" value="1"/>
</dbReference>
<dbReference type="InterPro" id="IPR007138">
    <property type="entry name" value="ABM_dom"/>
</dbReference>
<name>A0A2N9XIF7_9NEIS</name>
<sequence length="100" mass="11442">MSQPIKLVAIMELKTGAWPNIAAAVEECVTRSSQESDNIFYTVNNDLDKADRIVFIECWANQSAIDEHNRTAHFQNLIKTVEPYLREPMQLLKLSEVTTF</sequence>
<dbReference type="SUPFAM" id="SSF54909">
    <property type="entry name" value="Dimeric alpha+beta barrel"/>
    <property type="match status" value="1"/>
</dbReference>
<evidence type="ECO:0000259" key="1">
    <source>
        <dbReference type="PROSITE" id="PS51725"/>
    </source>
</evidence>
<reference evidence="2 3" key="1">
    <citation type="journal article" date="2017" name="MBio">
        <title>Type VI secretion-mediated competition in the bee gut microbiome.</title>
        <authorList>
            <person name="Steele M.I."/>
            <person name="Kwong W.K."/>
            <person name="Powell J.E."/>
            <person name="Whiteley M."/>
            <person name="Moran N.A."/>
        </authorList>
    </citation>
    <scope>NUCLEOTIDE SEQUENCE [LARGE SCALE GENOMIC DNA]</scope>
    <source>
        <strain evidence="2 3">Occ4-2</strain>
    </source>
</reference>
<dbReference type="InterPro" id="IPR050744">
    <property type="entry name" value="AI-2_Isomerase_LsrG"/>
</dbReference>
<comment type="caution">
    <text evidence="2">The sequence shown here is derived from an EMBL/GenBank/DDBJ whole genome shotgun (WGS) entry which is preliminary data.</text>
</comment>
<dbReference type="Gene3D" id="3.30.70.100">
    <property type="match status" value="1"/>
</dbReference>
<proteinExistence type="predicted"/>
<protein>
    <recommendedName>
        <fullName evidence="1">ABM domain-containing protein</fullName>
    </recommendedName>
</protein>
<dbReference type="PANTHER" id="PTHR33336:SF3">
    <property type="entry name" value="ABM DOMAIN-CONTAINING PROTEIN"/>
    <property type="match status" value="1"/>
</dbReference>
<accession>A0A2N9XIF7</accession>
<gene>
    <name evidence="2" type="ORF">BHC48_10260</name>
</gene>
<dbReference type="AlphaFoldDB" id="A0A2N9XIF7"/>
<dbReference type="PANTHER" id="PTHR33336">
    <property type="entry name" value="QUINOL MONOOXYGENASE YGIN-RELATED"/>
    <property type="match status" value="1"/>
</dbReference>
<organism evidence="2 3">
    <name type="scientific">Snodgrassella alvi</name>
    <dbReference type="NCBI Taxonomy" id="1196083"/>
    <lineage>
        <taxon>Bacteria</taxon>
        <taxon>Pseudomonadati</taxon>
        <taxon>Pseudomonadota</taxon>
        <taxon>Betaproteobacteria</taxon>
        <taxon>Neisseriales</taxon>
        <taxon>Neisseriaceae</taxon>
        <taxon>Snodgrassella</taxon>
    </lineage>
</organism>
<dbReference type="Proteomes" id="UP000231484">
    <property type="component" value="Unassembled WGS sequence"/>
</dbReference>
<evidence type="ECO:0000313" key="3">
    <source>
        <dbReference type="Proteomes" id="UP000231484"/>
    </source>
</evidence>
<dbReference type="PROSITE" id="PS51725">
    <property type="entry name" value="ABM"/>
    <property type="match status" value="1"/>
</dbReference>
<dbReference type="EMBL" id="MEIQ01000053">
    <property type="protein sequence ID" value="PIT48112.1"/>
    <property type="molecule type" value="Genomic_DNA"/>
</dbReference>
<dbReference type="InterPro" id="IPR011008">
    <property type="entry name" value="Dimeric_a/b-barrel"/>
</dbReference>
<evidence type="ECO:0000313" key="2">
    <source>
        <dbReference type="EMBL" id="PIT48112.1"/>
    </source>
</evidence>